<evidence type="ECO:0000313" key="1">
    <source>
        <dbReference type="EMBL" id="PIA60499.1"/>
    </source>
</evidence>
<dbReference type="Proteomes" id="UP000230069">
    <property type="component" value="Unassembled WGS sequence"/>
</dbReference>
<accession>A0A2G5EXN4</accession>
<dbReference type="EMBL" id="KZ305020">
    <property type="protein sequence ID" value="PIA60499.1"/>
    <property type="molecule type" value="Genomic_DNA"/>
</dbReference>
<reference evidence="1 2" key="1">
    <citation type="submission" date="2017-09" db="EMBL/GenBank/DDBJ databases">
        <title>WGS assembly of Aquilegia coerulea Goldsmith.</title>
        <authorList>
            <person name="Hodges S."/>
            <person name="Kramer E."/>
            <person name="Nordborg M."/>
            <person name="Tomkins J."/>
            <person name="Borevitz J."/>
            <person name="Derieg N."/>
            <person name="Yan J."/>
            <person name="Mihaltcheva S."/>
            <person name="Hayes R.D."/>
            <person name="Rokhsar D."/>
        </authorList>
    </citation>
    <scope>NUCLEOTIDE SEQUENCE [LARGE SCALE GENOMIC DNA]</scope>
    <source>
        <strain evidence="2">cv. Goldsmith</strain>
    </source>
</reference>
<dbReference type="AlphaFoldDB" id="A0A2G5EXN4"/>
<organism evidence="1 2">
    <name type="scientific">Aquilegia coerulea</name>
    <name type="common">Rocky mountain columbine</name>
    <dbReference type="NCBI Taxonomy" id="218851"/>
    <lineage>
        <taxon>Eukaryota</taxon>
        <taxon>Viridiplantae</taxon>
        <taxon>Streptophyta</taxon>
        <taxon>Embryophyta</taxon>
        <taxon>Tracheophyta</taxon>
        <taxon>Spermatophyta</taxon>
        <taxon>Magnoliopsida</taxon>
        <taxon>Ranunculales</taxon>
        <taxon>Ranunculaceae</taxon>
        <taxon>Thalictroideae</taxon>
        <taxon>Aquilegia</taxon>
    </lineage>
</organism>
<evidence type="ECO:0000313" key="2">
    <source>
        <dbReference type="Proteomes" id="UP000230069"/>
    </source>
</evidence>
<proteinExistence type="predicted"/>
<dbReference type="OrthoDB" id="7459479at2759"/>
<gene>
    <name evidence="1" type="ORF">AQUCO_00300177v1</name>
</gene>
<protein>
    <submittedName>
        <fullName evidence="1">Uncharacterized protein</fullName>
    </submittedName>
</protein>
<name>A0A2G5EXN4_AQUCA</name>
<keyword evidence="2" id="KW-1185">Reference proteome</keyword>
<sequence>MLVMVQIVHRTFHPLTVTFRTMISLLPFVPSMTISHPILPLSPLNRHSLLPKTLLTQFSSLLAVLIGLPRK</sequence>